<sequence length="573" mass="61686">MSFTAFSPTRQSSAGSEDADADAETARAPSQCGGRASPSASPSDLYGSLKSVLVDQVGSRLLSPARNSSSRIPSPVRQVQIEQQQPVQTSQSKTGAIPKVGVSGGIRNQPGAVSNHRAPDQTHKVEHTHSDAITQRRCPFRRSFDEPQASVQKLKTETETKDIASSSGAIRKSDDSKNLVKKNKNGWSEKHIVRVSGDTSSDSSDDELVARLVPYNPSGASSDTTQNAQYSFPSDSSGSTARGTSKNSNTKHTTRPIATTTFNDTTTKTRTGESIGKTEQSVNTNATTISKTSTTSIASKSSENTQPSVQLHNKSVISTNSADSHTSELGSDSKVSKKVSSTTACDVSTKSHTSELDCDTKEIVQPNSATADSIKAESQIDEIGASGLSDQSPKSTNSTSETSRDAYERPVRSSPRHTRIESDDSFNVDEYAARFKNKNRRQSTPDFPKINIESSSDNLGQKELAGAHGGHSCSQSLRSSIPARRNSSTAEYAARFQTSDNTSQQSIGEDDNFSTDQYAARFAQRERPPRGDVSPRRSSRGECPIRPPYNEHLLRRPSRGDSTLLQSRQASNV</sequence>
<accession>A0ACC2PIK7</accession>
<evidence type="ECO:0000313" key="2">
    <source>
        <dbReference type="Proteomes" id="UP001239111"/>
    </source>
</evidence>
<reference evidence="1" key="1">
    <citation type="submission" date="2023-04" db="EMBL/GenBank/DDBJ databases">
        <title>A chromosome-level genome assembly of the parasitoid wasp Eretmocerus hayati.</title>
        <authorList>
            <person name="Zhong Y."/>
            <person name="Liu S."/>
            <person name="Liu Y."/>
        </authorList>
    </citation>
    <scope>NUCLEOTIDE SEQUENCE</scope>
    <source>
        <strain evidence="1">ZJU_SS_LIU_2023</strain>
    </source>
</reference>
<dbReference type="EMBL" id="CM056741">
    <property type="protein sequence ID" value="KAJ8682429.1"/>
    <property type="molecule type" value="Genomic_DNA"/>
</dbReference>
<evidence type="ECO:0000313" key="1">
    <source>
        <dbReference type="EMBL" id="KAJ8682429.1"/>
    </source>
</evidence>
<protein>
    <submittedName>
        <fullName evidence="1">Uncharacterized protein</fullName>
    </submittedName>
</protein>
<name>A0ACC2PIK7_9HYME</name>
<feature type="non-terminal residue" evidence="1">
    <location>
        <position position="573"/>
    </location>
</feature>
<comment type="caution">
    <text evidence="1">The sequence shown here is derived from an EMBL/GenBank/DDBJ whole genome shotgun (WGS) entry which is preliminary data.</text>
</comment>
<keyword evidence="2" id="KW-1185">Reference proteome</keyword>
<gene>
    <name evidence="1" type="ORF">QAD02_018221</name>
</gene>
<organism evidence="1 2">
    <name type="scientific">Eretmocerus hayati</name>
    <dbReference type="NCBI Taxonomy" id="131215"/>
    <lineage>
        <taxon>Eukaryota</taxon>
        <taxon>Metazoa</taxon>
        <taxon>Ecdysozoa</taxon>
        <taxon>Arthropoda</taxon>
        <taxon>Hexapoda</taxon>
        <taxon>Insecta</taxon>
        <taxon>Pterygota</taxon>
        <taxon>Neoptera</taxon>
        <taxon>Endopterygota</taxon>
        <taxon>Hymenoptera</taxon>
        <taxon>Apocrita</taxon>
        <taxon>Proctotrupomorpha</taxon>
        <taxon>Chalcidoidea</taxon>
        <taxon>Aphelinidae</taxon>
        <taxon>Aphelininae</taxon>
        <taxon>Eretmocerus</taxon>
    </lineage>
</organism>
<dbReference type="Proteomes" id="UP001239111">
    <property type="component" value="Chromosome 1"/>
</dbReference>
<proteinExistence type="predicted"/>